<proteinExistence type="predicted"/>
<dbReference type="AlphaFoldDB" id="A0AAP2RK64"/>
<accession>A0AAP2RK64</accession>
<dbReference type="PANTHER" id="PTHR36111:SF2">
    <property type="entry name" value="INNER MEMBRANE PROTEIN"/>
    <property type="match status" value="1"/>
</dbReference>
<comment type="caution">
    <text evidence="2">The sequence shown here is derived from an EMBL/GenBank/DDBJ whole genome shotgun (WGS) entry which is preliminary data.</text>
</comment>
<keyword evidence="1" id="KW-1133">Transmembrane helix</keyword>
<dbReference type="EMBL" id="JAJNOR010000009">
    <property type="protein sequence ID" value="MCD2493522.1"/>
    <property type="molecule type" value="Genomic_DNA"/>
</dbReference>
<dbReference type="InterPro" id="IPR007563">
    <property type="entry name" value="DUF554"/>
</dbReference>
<sequence>MILTGVGVNTAAIIIGALAGILLRKRISSELGDFLGQGLGICVIYVGIKGSLAGENTMITILSIVIGGVLGHYLDFDRHMENLGVYAQKKLRQGDGSSRFAEGFVSYSLLVCIGAMAIVGSMQSGMNNNHEILFSKALIDGVMAVVMAAALGIGVGFAAIPVFLYEGVITLASSFVAVYLTETVINEMACAGSLLIIMLGLNMMKMTKIKVANFLLTPFIPIILCRLWPR</sequence>
<protein>
    <submittedName>
        <fullName evidence="2">DUF554 domain-containing protein</fullName>
    </submittedName>
</protein>
<feature type="transmembrane region" description="Helical" evidence="1">
    <location>
        <begin position="142"/>
        <end position="164"/>
    </location>
</feature>
<gene>
    <name evidence="2" type="ORF">LQE92_12945</name>
</gene>
<feature type="transmembrane region" description="Helical" evidence="1">
    <location>
        <begin position="104"/>
        <end position="122"/>
    </location>
</feature>
<organism evidence="2 3">
    <name type="scientific">Lientehia hominis</name>
    <dbReference type="NCBI Taxonomy" id="2897778"/>
    <lineage>
        <taxon>Bacteria</taxon>
        <taxon>Bacillati</taxon>
        <taxon>Bacillota</taxon>
        <taxon>Clostridia</taxon>
        <taxon>Lachnospirales</taxon>
        <taxon>Lachnospiraceae</taxon>
        <taxon>Lientehia</taxon>
    </lineage>
</organism>
<evidence type="ECO:0000313" key="2">
    <source>
        <dbReference type="EMBL" id="MCD2493522.1"/>
    </source>
</evidence>
<feature type="transmembrane region" description="Helical" evidence="1">
    <location>
        <begin position="6"/>
        <end position="23"/>
    </location>
</feature>
<feature type="transmembrane region" description="Helical" evidence="1">
    <location>
        <begin position="176"/>
        <end position="199"/>
    </location>
</feature>
<evidence type="ECO:0000313" key="3">
    <source>
        <dbReference type="Proteomes" id="UP001299265"/>
    </source>
</evidence>
<name>A0AAP2RK64_9FIRM</name>
<evidence type="ECO:0000256" key="1">
    <source>
        <dbReference type="SAM" id="Phobius"/>
    </source>
</evidence>
<dbReference type="RefSeq" id="WP_231063371.1">
    <property type="nucleotide sequence ID" value="NZ_JAJNOR010000009.1"/>
</dbReference>
<feature type="transmembrane region" description="Helical" evidence="1">
    <location>
        <begin position="57"/>
        <end position="74"/>
    </location>
</feature>
<keyword evidence="3" id="KW-1185">Reference proteome</keyword>
<keyword evidence="1" id="KW-0812">Transmembrane</keyword>
<dbReference type="Proteomes" id="UP001299265">
    <property type="component" value="Unassembled WGS sequence"/>
</dbReference>
<dbReference type="PANTHER" id="PTHR36111">
    <property type="entry name" value="INNER MEMBRANE PROTEIN-RELATED"/>
    <property type="match status" value="1"/>
</dbReference>
<keyword evidence="1" id="KW-0472">Membrane</keyword>
<dbReference type="Pfam" id="PF04474">
    <property type="entry name" value="DUF554"/>
    <property type="match status" value="1"/>
</dbReference>
<reference evidence="2 3" key="1">
    <citation type="submission" date="2021-11" db="EMBL/GenBank/DDBJ databases">
        <title>Lacrimispora sp. nov. NSJ-141 isolated from human feces.</title>
        <authorList>
            <person name="Abdugheni R."/>
        </authorList>
    </citation>
    <scope>NUCLEOTIDE SEQUENCE [LARGE SCALE GENOMIC DNA]</scope>
    <source>
        <strain evidence="2 3">NSJ-141</strain>
    </source>
</reference>